<sequence length="75" mass="7424">MRRVGGTCDFGGTAITTTVDPSYGSCIFTGSTNSSIGGTVTPAAFGPEGPPGNVSPGQLPDITVLLLATVVLLIV</sequence>
<protein>
    <submittedName>
        <fullName evidence="1">Uncharacterized protein</fullName>
    </submittedName>
</protein>
<accession>A0ACB9JT28</accession>
<reference evidence="2" key="1">
    <citation type="journal article" date="2022" name="Mol. Ecol. Resour.">
        <title>The genomes of chicory, endive, great burdock and yacon provide insights into Asteraceae palaeo-polyploidization history and plant inulin production.</title>
        <authorList>
            <person name="Fan W."/>
            <person name="Wang S."/>
            <person name="Wang H."/>
            <person name="Wang A."/>
            <person name="Jiang F."/>
            <person name="Liu H."/>
            <person name="Zhao H."/>
            <person name="Xu D."/>
            <person name="Zhang Y."/>
        </authorList>
    </citation>
    <scope>NUCLEOTIDE SEQUENCE [LARGE SCALE GENOMIC DNA]</scope>
    <source>
        <strain evidence="2">cv. Yunnan</strain>
    </source>
</reference>
<dbReference type="Proteomes" id="UP001056120">
    <property type="component" value="Linkage Group LG02"/>
</dbReference>
<gene>
    <name evidence="1" type="ORF">L1987_04616</name>
</gene>
<organism evidence="1 2">
    <name type="scientific">Smallanthus sonchifolius</name>
    <dbReference type="NCBI Taxonomy" id="185202"/>
    <lineage>
        <taxon>Eukaryota</taxon>
        <taxon>Viridiplantae</taxon>
        <taxon>Streptophyta</taxon>
        <taxon>Embryophyta</taxon>
        <taxon>Tracheophyta</taxon>
        <taxon>Spermatophyta</taxon>
        <taxon>Magnoliopsida</taxon>
        <taxon>eudicotyledons</taxon>
        <taxon>Gunneridae</taxon>
        <taxon>Pentapetalae</taxon>
        <taxon>asterids</taxon>
        <taxon>campanulids</taxon>
        <taxon>Asterales</taxon>
        <taxon>Asteraceae</taxon>
        <taxon>Asteroideae</taxon>
        <taxon>Heliantheae alliance</taxon>
        <taxon>Millerieae</taxon>
        <taxon>Smallanthus</taxon>
    </lineage>
</organism>
<evidence type="ECO:0000313" key="2">
    <source>
        <dbReference type="Proteomes" id="UP001056120"/>
    </source>
</evidence>
<keyword evidence="2" id="KW-1185">Reference proteome</keyword>
<proteinExistence type="predicted"/>
<name>A0ACB9JT28_9ASTR</name>
<evidence type="ECO:0000313" key="1">
    <source>
        <dbReference type="EMBL" id="KAI3823184.1"/>
    </source>
</evidence>
<comment type="caution">
    <text evidence="1">The sequence shown here is derived from an EMBL/GenBank/DDBJ whole genome shotgun (WGS) entry which is preliminary data.</text>
</comment>
<dbReference type="EMBL" id="CM042019">
    <property type="protein sequence ID" value="KAI3823184.1"/>
    <property type="molecule type" value="Genomic_DNA"/>
</dbReference>
<reference evidence="1 2" key="2">
    <citation type="journal article" date="2022" name="Mol. Ecol. Resour.">
        <title>The genomes of chicory, endive, great burdock and yacon provide insights into Asteraceae paleo-polyploidization history and plant inulin production.</title>
        <authorList>
            <person name="Fan W."/>
            <person name="Wang S."/>
            <person name="Wang H."/>
            <person name="Wang A."/>
            <person name="Jiang F."/>
            <person name="Liu H."/>
            <person name="Zhao H."/>
            <person name="Xu D."/>
            <person name="Zhang Y."/>
        </authorList>
    </citation>
    <scope>NUCLEOTIDE SEQUENCE [LARGE SCALE GENOMIC DNA]</scope>
    <source>
        <strain evidence="2">cv. Yunnan</strain>
        <tissue evidence="1">Leaves</tissue>
    </source>
</reference>